<keyword evidence="1" id="KW-1133">Transmembrane helix</keyword>
<sequence>MATVNWVSRLGGAVGVLVAAHLLIKVVVYAQVAHAPLIGDEAAYVDGARALSNLLRDLGSFTTPDVVELERNVVASGWFMPGMSLVLTPLFVLVPDAPVWAIRGFLGVVGTVLFLAVLRRVDRVWGRRATLVLMVFPGLVPTWSVFTFGAWGDQTAGVLLLLFLTLVHPVLLGAVAGRAPSIRQGLAIGAVAIACVYARSSVAVLVGLLGVLLAVAVVVLLRDAARRRAVVAAGVASAVFGGLLLPWSLSASAVLGDRVITTTSVSTVMANTFGDRDRVCFGPCDPGSTLWFSPLRYSREVARATGLSEVEVQQQMSAYARAEVTPRSYARDVTENAGRYALSPARFATYLRAPGTSDVVHAGIVVGTGVLFFPFLLAALVSLLVPRRRTTSAHLLAVCAKLSALALLSQPFVHIAGPRYWTTAAPVFALLALLLLRPSPMSDTPVGGGRLPGVLRGAEIAVAVFGTLVVGTLLVLAR</sequence>
<feature type="transmembrane region" description="Helical" evidence="1">
    <location>
        <begin position="229"/>
        <end position="249"/>
    </location>
</feature>
<protein>
    <recommendedName>
        <fullName evidence="4">Glycosyltransferase RgtA/B/C/D-like domain-containing protein</fullName>
    </recommendedName>
</protein>
<proteinExistence type="predicted"/>
<feature type="transmembrane region" description="Helical" evidence="1">
    <location>
        <begin position="6"/>
        <end position="24"/>
    </location>
</feature>
<feature type="transmembrane region" description="Helical" evidence="1">
    <location>
        <begin position="457"/>
        <end position="477"/>
    </location>
</feature>
<feature type="transmembrane region" description="Helical" evidence="1">
    <location>
        <begin position="393"/>
        <end position="413"/>
    </location>
</feature>
<feature type="transmembrane region" description="Helical" evidence="1">
    <location>
        <begin position="100"/>
        <end position="118"/>
    </location>
</feature>
<keyword evidence="3" id="KW-1185">Reference proteome</keyword>
<feature type="transmembrane region" description="Helical" evidence="1">
    <location>
        <begin position="419"/>
        <end position="436"/>
    </location>
</feature>
<evidence type="ECO:0000313" key="3">
    <source>
        <dbReference type="Proteomes" id="UP001240447"/>
    </source>
</evidence>
<organism evidence="2 3">
    <name type="scientific">Nocardioides massiliensis</name>
    <dbReference type="NCBI Taxonomy" id="1325935"/>
    <lineage>
        <taxon>Bacteria</taxon>
        <taxon>Bacillati</taxon>
        <taxon>Actinomycetota</taxon>
        <taxon>Actinomycetes</taxon>
        <taxon>Propionibacteriales</taxon>
        <taxon>Nocardioidaceae</taxon>
        <taxon>Nocardioides</taxon>
    </lineage>
</organism>
<feature type="transmembrane region" description="Helical" evidence="1">
    <location>
        <begin position="73"/>
        <end position="94"/>
    </location>
</feature>
<reference evidence="2 3" key="1">
    <citation type="submission" date="2023-07" db="EMBL/GenBank/DDBJ databases">
        <title>Sequencing the genomes of 1000 actinobacteria strains.</title>
        <authorList>
            <person name="Klenk H.-P."/>
        </authorList>
    </citation>
    <scope>NUCLEOTIDE SEQUENCE [LARGE SCALE GENOMIC DNA]</scope>
    <source>
        <strain evidence="2 3">GD13</strain>
    </source>
</reference>
<keyword evidence="1" id="KW-0472">Membrane</keyword>
<feature type="transmembrane region" description="Helical" evidence="1">
    <location>
        <begin position="157"/>
        <end position="175"/>
    </location>
</feature>
<evidence type="ECO:0000256" key="1">
    <source>
        <dbReference type="SAM" id="Phobius"/>
    </source>
</evidence>
<feature type="transmembrane region" description="Helical" evidence="1">
    <location>
        <begin position="130"/>
        <end position="151"/>
    </location>
</feature>
<feature type="transmembrane region" description="Helical" evidence="1">
    <location>
        <begin position="205"/>
        <end position="222"/>
    </location>
</feature>
<keyword evidence="1" id="KW-0812">Transmembrane</keyword>
<feature type="transmembrane region" description="Helical" evidence="1">
    <location>
        <begin position="359"/>
        <end position="381"/>
    </location>
</feature>
<comment type="caution">
    <text evidence="2">The sequence shown here is derived from an EMBL/GenBank/DDBJ whole genome shotgun (WGS) entry which is preliminary data.</text>
</comment>
<name>A0ABT9NLB9_9ACTN</name>
<gene>
    <name evidence="2" type="ORF">J2S59_001027</name>
</gene>
<evidence type="ECO:0008006" key="4">
    <source>
        <dbReference type="Google" id="ProtNLM"/>
    </source>
</evidence>
<evidence type="ECO:0000313" key="2">
    <source>
        <dbReference type="EMBL" id="MDP9821218.1"/>
    </source>
</evidence>
<dbReference type="EMBL" id="JAUSQM010000001">
    <property type="protein sequence ID" value="MDP9821218.1"/>
    <property type="molecule type" value="Genomic_DNA"/>
</dbReference>
<accession>A0ABT9NLB9</accession>
<dbReference type="Proteomes" id="UP001240447">
    <property type="component" value="Unassembled WGS sequence"/>
</dbReference>